<evidence type="ECO:0000313" key="6">
    <source>
        <dbReference type="Proteomes" id="UP000198891"/>
    </source>
</evidence>
<evidence type="ECO:0000313" key="5">
    <source>
        <dbReference type="EMBL" id="SDZ16044.1"/>
    </source>
</evidence>
<dbReference type="FunFam" id="3.30.420.10:FF:000045">
    <property type="entry name" value="3'-5' exonuclease DinG"/>
    <property type="match status" value="1"/>
</dbReference>
<dbReference type="PANTHER" id="PTHR30231:SF4">
    <property type="entry name" value="PROTEIN NEN2"/>
    <property type="match status" value="1"/>
</dbReference>
<evidence type="ECO:0000259" key="4">
    <source>
        <dbReference type="SMART" id="SM00479"/>
    </source>
</evidence>
<dbReference type="EMBL" id="FNPZ01000002">
    <property type="protein sequence ID" value="SDZ16044.1"/>
    <property type="molecule type" value="Genomic_DNA"/>
</dbReference>
<accession>A0A1H3QR95</accession>
<dbReference type="GO" id="GO:0008408">
    <property type="term" value="F:3'-5' exonuclease activity"/>
    <property type="evidence" value="ECO:0007669"/>
    <property type="project" value="TreeGrafter"/>
</dbReference>
<dbReference type="GO" id="GO:0005829">
    <property type="term" value="C:cytosol"/>
    <property type="evidence" value="ECO:0007669"/>
    <property type="project" value="TreeGrafter"/>
</dbReference>
<dbReference type="InterPro" id="IPR013520">
    <property type="entry name" value="Ribonucl_H"/>
</dbReference>
<proteinExistence type="predicted"/>
<dbReference type="GO" id="GO:0003676">
    <property type="term" value="F:nucleic acid binding"/>
    <property type="evidence" value="ECO:0007669"/>
    <property type="project" value="InterPro"/>
</dbReference>
<gene>
    <name evidence="5" type="ORF">SAMN05216554_2702</name>
</gene>
<feature type="domain" description="Exonuclease" evidence="4">
    <location>
        <begin position="5"/>
        <end position="171"/>
    </location>
</feature>
<sequence length="410" mass="44183">MGSPGFATIDFETTGLFPGKHDRAIEVAVVHSDPDGTITGRWDTLLNPGRDLGRQDIHRISAAEILRAPTFSDIAPELIELLDGRVLVAHNASFDTRFLLAELARADIWTSQDLVTLCTMQLARVYLPGSGRALVDCCAAFDIQLEGAHRASVDAGATAQLLASYIAHSEDRSGWTDHLDRAAAYSYGRVPSRGVAWYPREDALSGNDHHFLERITDNLPEFSGPDAHNDYLALLDRALLDRVLSLHEAEGLVKLAESLGISRPACEKLNLEYFWMLGAAAWSDGILTDAETGDLVAVATLLRIPPTQIDKVLTPPDVAPASPKQPGASLGGFALNPGDLVTLTGEMSLPRERWYDILVANDLVPKDAVTKKVKLVAAADPDSISGKAKKARDYGIPVVSEQGLANLLGI</sequence>
<dbReference type="CDD" id="cd06127">
    <property type="entry name" value="DEDDh"/>
    <property type="match status" value="1"/>
</dbReference>
<dbReference type="InterPro" id="IPR036420">
    <property type="entry name" value="BRCT_dom_sf"/>
</dbReference>
<organism evidence="5 6">
    <name type="scientific">Herbiconiux ginsengi</name>
    <dbReference type="NCBI Taxonomy" id="381665"/>
    <lineage>
        <taxon>Bacteria</taxon>
        <taxon>Bacillati</taxon>
        <taxon>Actinomycetota</taxon>
        <taxon>Actinomycetes</taxon>
        <taxon>Micrococcales</taxon>
        <taxon>Microbacteriaceae</taxon>
        <taxon>Herbiconiux</taxon>
    </lineage>
</organism>
<evidence type="ECO:0000256" key="2">
    <source>
        <dbReference type="ARBA" id="ARBA00022801"/>
    </source>
</evidence>
<name>A0A1H3QR95_9MICO</name>
<dbReference type="InterPro" id="IPR036397">
    <property type="entry name" value="RNaseH_sf"/>
</dbReference>
<dbReference type="STRING" id="381665.SAMN05216554_2702"/>
<keyword evidence="3" id="KW-0269">Exonuclease</keyword>
<keyword evidence="2" id="KW-0378">Hydrolase</keyword>
<evidence type="ECO:0000256" key="1">
    <source>
        <dbReference type="ARBA" id="ARBA00022722"/>
    </source>
</evidence>
<keyword evidence="6" id="KW-1185">Reference proteome</keyword>
<dbReference type="AlphaFoldDB" id="A0A1H3QR95"/>
<dbReference type="InterPro" id="IPR012337">
    <property type="entry name" value="RNaseH-like_sf"/>
</dbReference>
<dbReference type="RefSeq" id="WP_092554503.1">
    <property type="nucleotide sequence ID" value="NZ_FNPZ01000002.1"/>
</dbReference>
<reference evidence="5 6" key="1">
    <citation type="submission" date="2016-10" db="EMBL/GenBank/DDBJ databases">
        <authorList>
            <person name="de Groot N.N."/>
        </authorList>
    </citation>
    <scope>NUCLEOTIDE SEQUENCE [LARGE SCALE GENOMIC DNA]</scope>
    <source>
        <strain evidence="5 6">CGMCC 4.3491</strain>
    </source>
</reference>
<dbReference type="SMART" id="SM00479">
    <property type="entry name" value="EXOIII"/>
    <property type="match status" value="1"/>
</dbReference>
<dbReference type="PANTHER" id="PTHR30231">
    <property type="entry name" value="DNA POLYMERASE III SUBUNIT EPSILON"/>
    <property type="match status" value="1"/>
</dbReference>
<dbReference type="OrthoDB" id="190275at2"/>
<protein>
    <submittedName>
        <fullName evidence="5">DNA polymerase-3 subunit epsilon</fullName>
    </submittedName>
</protein>
<keyword evidence="1" id="KW-0540">Nuclease</keyword>
<evidence type="ECO:0000256" key="3">
    <source>
        <dbReference type="ARBA" id="ARBA00022839"/>
    </source>
</evidence>
<dbReference type="Pfam" id="PF00929">
    <property type="entry name" value="RNase_T"/>
    <property type="match status" value="1"/>
</dbReference>
<dbReference type="SUPFAM" id="SSF53098">
    <property type="entry name" value="Ribonuclease H-like"/>
    <property type="match status" value="1"/>
</dbReference>
<dbReference type="Gene3D" id="3.30.420.10">
    <property type="entry name" value="Ribonuclease H-like superfamily/Ribonuclease H"/>
    <property type="match status" value="1"/>
</dbReference>
<dbReference type="Gene3D" id="3.40.50.10190">
    <property type="entry name" value="BRCT domain"/>
    <property type="match status" value="1"/>
</dbReference>
<dbReference type="Proteomes" id="UP000198891">
    <property type="component" value="Unassembled WGS sequence"/>
</dbReference>